<sequence length="242" mass="25474">MTATALGTLAVLALIDSTSFGTLLIPVWLLTAPGRLRAGRILAFLGVVAGAYFCIGLALMFGATALFDAYGHLLHTREFLYAQLGLGVGLFLLSSLLDTKKSRTRAAERAAAGGGRLLRWRRRVMGGDASTGSTAALLGLALTAVLVETPAMLPYLAGIGIITTQAMGWPGEGLLLLGYCLVMILPALALTAARIVARSVVEAPLTKLDGWLTRKAQTTTAWIIGIVGFILAARAAHDLWWS</sequence>
<feature type="transmembrane region" description="Helical" evidence="1">
    <location>
        <begin position="129"/>
        <end position="147"/>
    </location>
</feature>
<feature type="transmembrane region" description="Helical" evidence="1">
    <location>
        <begin position="176"/>
        <end position="197"/>
    </location>
</feature>
<feature type="transmembrane region" description="Helical" evidence="1">
    <location>
        <begin position="42"/>
        <end position="67"/>
    </location>
</feature>
<protein>
    <recommendedName>
        <fullName evidence="4">Sap-like sulfolipid-1-addressing protein</fullName>
    </recommendedName>
</protein>
<name>A0A3P1WPD6_9ACTN</name>
<dbReference type="EMBL" id="RQYT01000053">
    <property type="protein sequence ID" value="RRD48121.1"/>
    <property type="molecule type" value="Genomic_DNA"/>
</dbReference>
<feature type="transmembrane region" description="Helical" evidence="1">
    <location>
        <begin position="6"/>
        <end position="30"/>
    </location>
</feature>
<keyword evidence="1" id="KW-0812">Transmembrane</keyword>
<gene>
    <name evidence="2" type="ORF">EII35_14265</name>
</gene>
<dbReference type="Pfam" id="PF11139">
    <property type="entry name" value="SfLAP"/>
    <property type="match status" value="1"/>
</dbReference>
<evidence type="ECO:0000256" key="1">
    <source>
        <dbReference type="SAM" id="Phobius"/>
    </source>
</evidence>
<comment type="caution">
    <text evidence="2">The sequence shown here is derived from an EMBL/GenBank/DDBJ whole genome shotgun (WGS) entry which is preliminary data.</text>
</comment>
<evidence type="ECO:0008006" key="4">
    <source>
        <dbReference type="Google" id="ProtNLM"/>
    </source>
</evidence>
<dbReference type="OrthoDB" id="7062264at2"/>
<evidence type="ECO:0000313" key="2">
    <source>
        <dbReference type="EMBL" id="RRD48121.1"/>
    </source>
</evidence>
<proteinExistence type="predicted"/>
<evidence type="ECO:0000313" key="3">
    <source>
        <dbReference type="Proteomes" id="UP000280935"/>
    </source>
</evidence>
<dbReference type="AlphaFoldDB" id="A0A3P1WPD6"/>
<keyword evidence="1" id="KW-0472">Membrane</keyword>
<keyword evidence="1" id="KW-1133">Transmembrane helix</keyword>
<accession>A0A3P1WPD6</accession>
<organism evidence="2 3">
    <name type="scientific">Arachnia propionica</name>
    <dbReference type="NCBI Taxonomy" id="1750"/>
    <lineage>
        <taxon>Bacteria</taxon>
        <taxon>Bacillati</taxon>
        <taxon>Actinomycetota</taxon>
        <taxon>Actinomycetes</taxon>
        <taxon>Propionibacteriales</taxon>
        <taxon>Propionibacteriaceae</taxon>
        <taxon>Arachnia</taxon>
    </lineage>
</organism>
<reference evidence="2 3" key="1">
    <citation type="submission" date="2018-11" db="EMBL/GenBank/DDBJ databases">
        <title>Genomes From Bacteria Associated with the Canine Oral Cavity: a Test Case for Automated Genome-Based Taxonomic Assignment.</title>
        <authorList>
            <person name="Coil D.A."/>
            <person name="Jospin G."/>
            <person name="Darling A.E."/>
            <person name="Wallis C."/>
            <person name="Davis I.J."/>
            <person name="Harris S."/>
            <person name="Eisen J.A."/>
            <person name="Holcombe L.J."/>
            <person name="O'Flynn C."/>
        </authorList>
    </citation>
    <scope>NUCLEOTIDE SEQUENCE [LARGE SCALE GENOMIC DNA]</scope>
    <source>
        <strain evidence="2 3">OH2822_COT-296</strain>
    </source>
</reference>
<dbReference type="InterPro" id="IPR021315">
    <property type="entry name" value="Gap/Sap"/>
</dbReference>
<feature type="transmembrane region" description="Helical" evidence="1">
    <location>
        <begin position="79"/>
        <end position="97"/>
    </location>
</feature>
<dbReference type="RefSeq" id="WP_125229133.1">
    <property type="nucleotide sequence ID" value="NZ_RQYT01000053.1"/>
</dbReference>
<dbReference type="Proteomes" id="UP000280935">
    <property type="component" value="Unassembled WGS sequence"/>
</dbReference>
<feature type="transmembrane region" description="Helical" evidence="1">
    <location>
        <begin position="218"/>
        <end position="236"/>
    </location>
</feature>